<protein>
    <recommendedName>
        <fullName evidence="3">Lipoprotein</fullName>
    </recommendedName>
</protein>
<sequence>MRYFILILFGLIILAGCTETSTNKSEELPKSTVNPTAADVLNENSNADIFQFNNLVYAKGSRLAWMQGEDYQKAEQIGVITKKTSNSSEFGNGTATKLPAGTKIFNTTKEHRKVLIAENDGEKDFYIALIEG</sequence>
<gene>
    <name evidence="1" type="ORF">GCM10011398_35260</name>
</gene>
<reference evidence="1" key="1">
    <citation type="journal article" date="2014" name="Int. J. Syst. Evol. Microbiol.">
        <title>Complete genome sequence of Corynebacterium casei LMG S-19264T (=DSM 44701T), isolated from a smear-ripened cheese.</title>
        <authorList>
            <consortium name="US DOE Joint Genome Institute (JGI-PGF)"/>
            <person name="Walter F."/>
            <person name="Albersmeier A."/>
            <person name="Kalinowski J."/>
            <person name="Ruckert C."/>
        </authorList>
    </citation>
    <scope>NUCLEOTIDE SEQUENCE</scope>
    <source>
        <strain evidence="1">CGMCC 1.12754</strain>
    </source>
</reference>
<dbReference type="RefSeq" id="WP_188456690.1">
    <property type="nucleotide sequence ID" value="NZ_BMFR01000023.1"/>
</dbReference>
<evidence type="ECO:0000313" key="2">
    <source>
        <dbReference type="Proteomes" id="UP000622860"/>
    </source>
</evidence>
<dbReference type="AlphaFoldDB" id="A0A917HQE9"/>
<dbReference type="Proteomes" id="UP000622860">
    <property type="component" value="Unassembled WGS sequence"/>
</dbReference>
<name>A0A917HQE9_9BACI</name>
<accession>A0A917HQE9</accession>
<proteinExistence type="predicted"/>
<keyword evidence="2" id="KW-1185">Reference proteome</keyword>
<evidence type="ECO:0000313" key="1">
    <source>
        <dbReference type="EMBL" id="GGG86418.1"/>
    </source>
</evidence>
<organism evidence="1 2">
    <name type="scientific">Virgibacillus oceani</name>
    <dbReference type="NCBI Taxonomy" id="1479511"/>
    <lineage>
        <taxon>Bacteria</taxon>
        <taxon>Bacillati</taxon>
        <taxon>Bacillota</taxon>
        <taxon>Bacilli</taxon>
        <taxon>Bacillales</taxon>
        <taxon>Bacillaceae</taxon>
        <taxon>Virgibacillus</taxon>
    </lineage>
</organism>
<dbReference type="PROSITE" id="PS51257">
    <property type="entry name" value="PROKAR_LIPOPROTEIN"/>
    <property type="match status" value="1"/>
</dbReference>
<comment type="caution">
    <text evidence="1">The sequence shown here is derived from an EMBL/GenBank/DDBJ whole genome shotgun (WGS) entry which is preliminary data.</text>
</comment>
<evidence type="ECO:0008006" key="3">
    <source>
        <dbReference type="Google" id="ProtNLM"/>
    </source>
</evidence>
<dbReference type="EMBL" id="BMFR01000023">
    <property type="protein sequence ID" value="GGG86418.1"/>
    <property type="molecule type" value="Genomic_DNA"/>
</dbReference>
<reference evidence="1" key="2">
    <citation type="submission" date="2020-09" db="EMBL/GenBank/DDBJ databases">
        <authorList>
            <person name="Sun Q."/>
            <person name="Zhou Y."/>
        </authorList>
    </citation>
    <scope>NUCLEOTIDE SEQUENCE</scope>
    <source>
        <strain evidence="1">CGMCC 1.12754</strain>
    </source>
</reference>